<proteinExistence type="predicted"/>
<evidence type="ECO:0000313" key="2">
    <source>
        <dbReference type="Proteomes" id="UP000192610"/>
    </source>
</evidence>
<gene>
    <name evidence="1" type="ORF">A4H97_32080</name>
</gene>
<evidence type="ECO:0000313" key="1">
    <source>
        <dbReference type="EMBL" id="OQP45881.1"/>
    </source>
</evidence>
<dbReference type="STRING" id="354355.SAMN05660816_06498"/>
<accession>A0A1V9EIJ7</accession>
<dbReference type="EMBL" id="LVXG01000027">
    <property type="protein sequence ID" value="OQP45881.1"/>
    <property type="molecule type" value="Genomic_DNA"/>
</dbReference>
<organism evidence="1 2">
    <name type="scientific">Niastella yeongjuensis</name>
    <dbReference type="NCBI Taxonomy" id="354355"/>
    <lineage>
        <taxon>Bacteria</taxon>
        <taxon>Pseudomonadati</taxon>
        <taxon>Bacteroidota</taxon>
        <taxon>Chitinophagia</taxon>
        <taxon>Chitinophagales</taxon>
        <taxon>Chitinophagaceae</taxon>
        <taxon>Niastella</taxon>
    </lineage>
</organism>
<reference evidence="2" key="1">
    <citation type="submission" date="2016-04" db="EMBL/GenBank/DDBJ databases">
        <authorList>
            <person name="Chen L."/>
            <person name="Zhuang W."/>
            <person name="Wang G."/>
        </authorList>
    </citation>
    <scope>NUCLEOTIDE SEQUENCE [LARGE SCALE GENOMIC DNA]</scope>
    <source>
        <strain evidence="2">17621</strain>
    </source>
</reference>
<sequence length="77" mass="8665">MADIMQRKKETVLRRRDVATLVAGIHGVTADHVRKVIRGDRENDQILATCMQIIENDNLLLQAAKSIVPFNPIDLQS</sequence>
<dbReference type="Proteomes" id="UP000192610">
    <property type="component" value="Unassembled WGS sequence"/>
</dbReference>
<comment type="caution">
    <text evidence="1">The sequence shown here is derived from an EMBL/GenBank/DDBJ whole genome shotgun (WGS) entry which is preliminary data.</text>
</comment>
<protein>
    <submittedName>
        <fullName evidence="1">Uncharacterized protein</fullName>
    </submittedName>
</protein>
<keyword evidence="2" id="KW-1185">Reference proteome</keyword>
<dbReference type="AlphaFoldDB" id="A0A1V9EIJ7"/>
<name>A0A1V9EIJ7_9BACT</name>